<accession>A0A4Z2IMW4</accession>
<reference evidence="1 2" key="1">
    <citation type="submission" date="2019-03" db="EMBL/GenBank/DDBJ databases">
        <title>First draft genome of Liparis tanakae, snailfish: a comprehensive survey of snailfish specific genes.</title>
        <authorList>
            <person name="Kim W."/>
            <person name="Song I."/>
            <person name="Jeong J.-H."/>
            <person name="Kim D."/>
            <person name="Kim S."/>
            <person name="Ryu S."/>
            <person name="Song J.Y."/>
            <person name="Lee S.K."/>
        </authorList>
    </citation>
    <scope>NUCLEOTIDE SEQUENCE [LARGE SCALE GENOMIC DNA]</scope>
    <source>
        <tissue evidence="1">Muscle</tissue>
    </source>
</reference>
<name>A0A4Z2IMW4_9TELE</name>
<comment type="caution">
    <text evidence="1">The sequence shown here is derived from an EMBL/GenBank/DDBJ whole genome shotgun (WGS) entry which is preliminary data.</text>
</comment>
<sequence>MAPRPRYRTVAPRLVSTSRLMICRRAPASGHDAGNTYGSLNQSRIVVLDGETKSTVSKHASGESIICAVSLASDHSAAPQTRSQPRSVASPFYISLDEPQALISSLPPP</sequence>
<keyword evidence="2" id="KW-1185">Reference proteome</keyword>
<dbReference type="Proteomes" id="UP000314294">
    <property type="component" value="Unassembled WGS sequence"/>
</dbReference>
<organism evidence="1 2">
    <name type="scientific">Liparis tanakae</name>
    <name type="common">Tanaka's snailfish</name>
    <dbReference type="NCBI Taxonomy" id="230148"/>
    <lineage>
        <taxon>Eukaryota</taxon>
        <taxon>Metazoa</taxon>
        <taxon>Chordata</taxon>
        <taxon>Craniata</taxon>
        <taxon>Vertebrata</taxon>
        <taxon>Euteleostomi</taxon>
        <taxon>Actinopterygii</taxon>
        <taxon>Neopterygii</taxon>
        <taxon>Teleostei</taxon>
        <taxon>Neoteleostei</taxon>
        <taxon>Acanthomorphata</taxon>
        <taxon>Eupercaria</taxon>
        <taxon>Perciformes</taxon>
        <taxon>Cottioidei</taxon>
        <taxon>Cottales</taxon>
        <taxon>Liparidae</taxon>
        <taxon>Liparis</taxon>
    </lineage>
</organism>
<dbReference type="AlphaFoldDB" id="A0A4Z2IMW4"/>
<evidence type="ECO:0000313" key="2">
    <source>
        <dbReference type="Proteomes" id="UP000314294"/>
    </source>
</evidence>
<protein>
    <submittedName>
        <fullName evidence="1">Uncharacterized protein</fullName>
    </submittedName>
</protein>
<dbReference type="EMBL" id="SRLO01000067">
    <property type="protein sequence ID" value="TNN79131.1"/>
    <property type="molecule type" value="Genomic_DNA"/>
</dbReference>
<gene>
    <name evidence="1" type="ORF">EYF80_010579</name>
</gene>
<evidence type="ECO:0000313" key="1">
    <source>
        <dbReference type="EMBL" id="TNN79131.1"/>
    </source>
</evidence>
<proteinExistence type="predicted"/>